<dbReference type="Pfam" id="PF18699">
    <property type="entry name" value="MRPL52"/>
    <property type="match status" value="1"/>
</dbReference>
<sequence length="131" mass="14812">MFAGPSILRLHYYQSVVPSTINIAGVRYSSNLRGRFQHWKKPVYSAPHVNPLELGPDFSVVGGRPIQVTSKIQLEHKLDQLRLAKKVVKLLSDINEMEDLHKKAETQRLADAKQIESIRPKSKGMKSIAQL</sequence>
<dbReference type="GO" id="GO:0032543">
    <property type="term" value="P:mitochondrial translation"/>
    <property type="evidence" value="ECO:0007669"/>
    <property type="project" value="InterPro"/>
</dbReference>
<organism evidence="2 3">
    <name type="scientific">Parelaphostrongylus tenuis</name>
    <name type="common">Meningeal worm</name>
    <dbReference type="NCBI Taxonomy" id="148309"/>
    <lineage>
        <taxon>Eukaryota</taxon>
        <taxon>Metazoa</taxon>
        <taxon>Ecdysozoa</taxon>
        <taxon>Nematoda</taxon>
        <taxon>Chromadorea</taxon>
        <taxon>Rhabditida</taxon>
        <taxon>Rhabditina</taxon>
        <taxon>Rhabditomorpha</taxon>
        <taxon>Strongyloidea</taxon>
        <taxon>Metastrongylidae</taxon>
        <taxon>Parelaphostrongylus</taxon>
    </lineage>
</organism>
<evidence type="ECO:0000256" key="1">
    <source>
        <dbReference type="SAM" id="MobiDB-lite"/>
    </source>
</evidence>
<protein>
    <recommendedName>
        <fullName evidence="4">39S ribosomal protein L52, mitochondrial</fullName>
    </recommendedName>
</protein>
<dbReference type="Proteomes" id="UP001196413">
    <property type="component" value="Unassembled WGS sequence"/>
</dbReference>
<proteinExistence type="predicted"/>
<dbReference type="InterPro" id="IPR034596">
    <property type="entry name" value="Ribosomal_mL52"/>
</dbReference>
<dbReference type="GO" id="GO:0005762">
    <property type="term" value="C:mitochondrial large ribosomal subunit"/>
    <property type="evidence" value="ECO:0007669"/>
    <property type="project" value="InterPro"/>
</dbReference>
<evidence type="ECO:0008006" key="4">
    <source>
        <dbReference type="Google" id="ProtNLM"/>
    </source>
</evidence>
<reference evidence="2" key="1">
    <citation type="submission" date="2021-06" db="EMBL/GenBank/DDBJ databases">
        <title>Parelaphostrongylus tenuis whole genome reference sequence.</title>
        <authorList>
            <person name="Garwood T.J."/>
            <person name="Larsen P.A."/>
            <person name="Fountain-Jones N.M."/>
            <person name="Garbe J.R."/>
            <person name="Macchietto M.G."/>
            <person name="Kania S.A."/>
            <person name="Gerhold R.W."/>
            <person name="Richards J.E."/>
            <person name="Wolf T.M."/>
        </authorList>
    </citation>
    <scope>NUCLEOTIDE SEQUENCE</scope>
    <source>
        <strain evidence="2">MNPRO001-30</strain>
        <tissue evidence="2">Meninges</tissue>
    </source>
</reference>
<gene>
    <name evidence="2" type="ORF">KIN20_005921</name>
</gene>
<feature type="region of interest" description="Disordered" evidence="1">
    <location>
        <begin position="111"/>
        <end position="131"/>
    </location>
</feature>
<dbReference type="GO" id="GO:0003735">
    <property type="term" value="F:structural constituent of ribosome"/>
    <property type="evidence" value="ECO:0007669"/>
    <property type="project" value="InterPro"/>
</dbReference>
<dbReference type="AlphaFoldDB" id="A0AAD5MTE8"/>
<keyword evidence="3" id="KW-1185">Reference proteome</keyword>
<evidence type="ECO:0000313" key="3">
    <source>
        <dbReference type="Proteomes" id="UP001196413"/>
    </source>
</evidence>
<evidence type="ECO:0000313" key="2">
    <source>
        <dbReference type="EMBL" id="KAJ1350189.1"/>
    </source>
</evidence>
<accession>A0AAD5MTE8</accession>
<dbReference type="EMBL" id="JAHQIW010000810">
    <property type="protein sequence ID" value="KAJ1350189.1"/>
    <property type="molecule type" value="Genomic_DNA"/>
</dbReference>
<comment type="caution">
    <text evidence="2">The sequence shown here is derived from an EMBL/GenBank/DDBJ whole genome shotgun (WGS) entry which is preliminary data.</text>
</comment>
<name>A0AAD5MTE8_PARTN</name>